<evidence type="ECO:0000313" key="3">
    <source>
        <dbReference type="Ensembl" id="ENSHHUP00000020444.1"/>
    </source>
</evidence>
<keyword evidence="1" id="KW-0433">Leucine-rich repeat</keyword>
<evidence type="ECO:0000256" key="2">
    <source>
        <dbReference type="ARBA" id="ARBA00022737"/>
    </source>
</evidence>
<reference evidence="3" key="3">
    <citation type="submission" date="2025-09" db="UniProtKB">
        <authorList>
            <consortium name="Ensembl"/>
        </authorList>
    </citation>
    <scope>IDENTIFICATION</scope>
</reference>
<dbReference type="SMART" id="SM00368">
    <property type="entry name" value="LRR_RI"/>
    <property type="match status" value="2"/>
</dbReference>
<dbReference type="AlphaFoldDB" id="A0A4W5L5F7"/>
<protein>
    <recommendedName>
        <fullName evidence="5">NACHT LRR and PYD domain-containing protein</fullName>
    </recommendedName>
</protein>
<dbReference type="PANTHER" id="PTHR24106">
    <property type="entry name" value="NACHT, LRR AND CARD DOMAINS-CONTAINING"/>
    <property type="match status" value="1"/>
</dbReference>
<evidence type="ECO:0000313" key="4">
    <source>
        <dbReference type="Proteomes" id="UP000314982"/>
    </source>
</evidence>
<reference evidence="3" key="2">
    <citation type="submission" date="2025-08" db="UniProtKB">
        <authorList>
            <consortium name="Ensembl"/>
        </authorList>
    </citation>
    <scope>IDENTIFICATION</scope>
</reference>
<keyword evidence="4" id="KW-1185">Reference proteome</keyword>
<dbReference type="GeneTree" id="ENSGT00970000198129"/>
<evidence type="ECO:0000256" key="1">
    <source>
        <dbReference type="ARBA" id="ARBA00022614"/>
    </source>
</evidence>
<sequence length="182" mass="20593">MEKISQYWYHHSPNELYCLCIYRLIGFELSMEDYESLASILQSADSHLRELHLDDIGKRDPDGIDDPDGDDEARLTVLFAALTVVLAALKHPHCKLETLRLGGYKLSEEHCGLLPSALQSADSHLTELDLRDTKLSDGCGRELFAALKHPNCKLHKLRLVLCEGCSRDKRLKTYSLLDSLLE</sequence>
<name>A0A4W5L5F7_9TELE</name>
<dbReference type="Ensembl" id="ENSHHUT00000021206.1">
    <property type="protein sequence ID" value="ENSHHUP00000020444.1"/>
    <property type="gene ID" value="ENSHHUG00000012803.1"/>
</dbReference>
<reference evidence="4" key="1">
    <citation type="submission" date="2018-06" db="EMBL/GenBank/DDBJ databases">
        <title>Genome assembly of Danube salmon.</title>
        <authorList>
            <person name="Macqueen D.J."/>
            <person name="Gundappa M.K."/>
        </authorList>
    </citation>
    <scope>NUCLEOTIDE SEQUENCE [LARGE SCALE GENOMIC DNA]</scope>
</reference>
<organism evidence="3 4">
    <name type="scientific">Hucho hucho</name>
    <name type="common">huchen</name>
    <dbReference type="NCBI Taxonomy" id="62062"/>
    <lineage>
        <taxon>Eukaryota</taxon>
        <taxon>Metazoa</taxon>
        <taxon>Chordata</taxon>
        <taxon>Craniata</taxon>
        <taxon>Vertebrata</taxon>
        <taxon>Euteleostomi</taxon>
        <taxon>Actinopterygii</taxon>
        <taxon>Neopterygii</taxon>
        <taxon>Teleostei</taxon>
        <taxon>Protacanthopterygii</taxon>
        <taxon>Salmoniformes</taxon>
        <taxon>Salmonidae</taxon>
        <taxon>Salmoninae</taxon>
        <taxon>Hucho</taxon>
    </lineage>
</organism>
<keyword evidence="2" id="KW-0677">Repeat</keyword>
<dbReference type="STRING" id="62062.ENSHHUP00000020444"/>
<accession>A0A4W5L5F7</accession>
<proteinExistence type="predicted"/>
<dbReference type="SUPFAM" id="SSF52047">
    <property type="entry name" value="RNI-like"/>
    <property type="match status" value="1"/>
</dbReference>
<dbReference type="Gene3D" id="3.80.10.10">
    <property type="entry name" value="Ribonuclease Inhibitor"/>
    <property type="match status" value="1"/>
</dbReference>
<dbReference type="Proteomes" id="UP000314982">
    <property type="component" value="Unassembled WGS sequence"/>
</dbReference>
<dbReference type="InterPro" id="IPR051261">
    <property type="entry name" value="NLR"/>
</dbReference>
<dbReference type="InterPro" id="IPR032675">
    <property type="entry name" value="LRR_dom_sf"/>
</dbReference>
<evidence type="ECO:0008006" key="5">
    <source>
        <dbReference type="Google" id="ProtNLM"/>
    </source>
</evidence>